<evidence type="ECO:0000256" key="2">
    <source>
        <dbReference type="SAM" id="MobiDB-lite"/>
    </source>
</evidence>
<name>A0A6A6AMK8_9PLEO</name>
<gene>
    <name evidence="4" type="ORF">P153DRAFT_363424</name>
</gene>
<dbReference type="InterPro" id="IPR009799">
    <property type="entry name" value="EthD_dom"/>
</dbReference>
<evidence type="ECO:0000256" key="1">
    <source>
        <dbReference type="ARBA" id="ARBA00005986"/>
    </source>
</evidence>
<reference evidence="4" key="1">
    <citation type="journal article" date="2020" name="Stud. Mycol.">
        <title>101 Dothideomycetes genomes: a test case for predicting lifestyles and emergence of pathogens.</title>
        <authorList>
            <person name="Haridas S."/>
            <person name="Albert R."/>
            <person name="Binder M."/>
            <person name="Bloem J."/>
            <person name="Labutti K."/>
            <person name="Salamov A."/>
            <person name="Andreopoulos B."/>
            <person name="Baker S."/>
            <person name="Barry K."/>
            <person name="Bills G."/>
            <person name="Bluhm B."/>
            <person name="Cannon C."/>
            <person name="Castanera R."/>
            <person name="Culley D."/>
            <person name="Daum C."/>
            <person name="Ezra D."/>
            <person name="Gonzalez J."/>
            <person name="Henrissat B."/>
            <person name="Kuo A."/>
            <person name="Liang C."/>
            <person name="Lipzen A."/>
            <person name="Lutzoni F."/>
            <person name="Magnuson J."/>
            <person name="Mondo S."/>
            <person name="Nolan M."/>
            <person name="Ohm R."/>
            <person name="Pangilinan J."/>
            <person name="Park H.-J."/>
            <person name="Ramirez L."/>
            <person name="Alfaro M."/>
            <person name="Sun H."/>
            <person name="Tritt A."/>
            <person name="Yoshinaga Y."/>
            <person name="Zwiers L.-H."/>
            <person name="Turgeon B."/>
            <person name="Goodwin S."/>
            <person name="Spatafora J."/>
            <person name="Crous P."/>
            <person name="Grigoriev I."/>
        </authorList>
    </citation>
    <scope>NUCLEOTIDE SEQUENCE</scope>
    <source>
        <strain evidence="4">CBS 119687</strain>
    </source>
</reference>
<evidence type="ECO:0000259" key="3">
    <source>
        <dbReference type="Pfam" id="PF07110"/>
    </source>
</evidence>
<dbReference type="GeneID" id="54407807"/>
<comment type="similarity">
    <text evidence="1">Belongs to the tpcK family.</text>
</comment>
<evidence type="ECO:0000313" key="4">
    <source>
        <dbReference type="EMBL" id="KAF2133212.1"/>
    </source>
</evidence>
<dbReference type="GO" id="GO:0016491">
    <property type="term" value="F:oxidoreductase activity"/>
    <property type="evidence" value="ECO:0007669"/>
    <property type="project" value="InterPro"/>
</dbReference>
<accession>A0A6A6AMK8</accession>
<dbReference type="Pfam" id="PF07110">
    <property type="entry name" value="EthD"/>
    <property type="match status" value="1"/>
</dbReference>
<dbReference type="EMBL" id="ML977499">
    <property type="protein sequence ID" value="KAF2133212.1"/>
    <property type="molecule type" value="Genomic_DNA"/>
</dbReference>
<sequence>MGYSVIIFVTRSSALSSEQFKDYYENQHIPLARSLVGACNWPIKFTRRYLARIYRQGFGGPANPDHPLLTLRGAMPDLDCDCVAELIFENEKIFQRFYAKLYEKDNAAKLAADESRFLEVRLTKAVVIGETITDENGVTTSETTLMTRSDMEDSDTSTSDMS</sequence>
<organism evidence="4 5">
    <name type="scientific">Dothidotthia symphoricarpi CBS 119687</name>
    <dbReference type="NCBI Taxonomy" id="1392245"/>
    <lineage>
        <taxon>Eukaryota</taxon>
        <taxon>Fungi</taxon>
        <taxon>Dikarya</taxon>
        <taxon>Ascomycota</taxon>
        <taxon>Pezizomycotina</taxon>
        <taxon>Dothideomycetes</taxon>
        <taxon>Pleosporomycetidae</taxon>
        <taxon>Pleosporales</taxon>
        <taxon>Dothidotthiaceae</taxon>
        <taxon>Dothidotthia</taxon>
    </lineage>
</organism>
<evidence type="ECO:0000313" key="5">
    <source>
        <dbReference type="Proteomes" id="UP000799771"/>
    </source>
</evidence>
<proteinExistence type="inferred from homology"/>
<dbReference type="AlphaFoldDB" id="A0A6A6AMK8"/>
<protein>
    <recommendedName>
        <fullName evidence="3">EthD domain-containing protein</fullName>
    </recommendedName>
</protein>
<feature type="domain" description="EthD" evidence="3">
    <location>
        <begin position="14"/>
        <end position="119"/>
    </location>
</feature>
<dbReference type="SUPFAM" id="SSF54909">
    <property type="entry name" value="Dimeric alpha+beta barrel"/>
    <property type="match status" value="1"/>
</dbReference>
<dbReference type="OrthoDB" id="2519291at2759"/>
<dbReference type="RefSeq" id="XP_033527599.1">
    <property type="nucleotide sequence ID" value="XM_033667375.1"/>
</dbReference>
<dbReference type="Proteomes" id="UP000799771">
    <property type="component" value="Unassembled WGS sequence"/>
</dbReference>
<feature type="region of interest" description="Disordered" evidence="2">
    <location>
        <begin position="139"/>
        <end position="162"/>
    </location>
</feature>
<dbReference type="Gene3D" id="3.30.70.100">
    <property type="match status" value="1"/>
</dbReference>
<keyword evidence="5" id="KW-1185">Reference proteome</keyword>
<dbReference type="InterPro" id="IPR011008">
    <property type="entry name" value="Dimeric_a/b-barrel"/>
</dbReference>